<dbReference type="NCBIfam" id="TIGR00714">
    <property type="entry name" value="hscB"/>
    <property type="match status" value="1"/>
</dbReference>
<keyword evidence="2 4" id="KW-0143">Chaperone</keyword>
<dbReference type="SUPFAM" id="SSF47144">
    <property type="entry name" value="HSC20 (HSCB), C-terminal oligomerisation domain"/>
    <property type="match status" value="1"/>
</dbReference>
<dbReference type="eggNOG" id="COG1076">
    <property type="taxonomic scope" value="Bacteria"/>
</dbReference>
<sequence length="170" mass="19847">MNYFELFNLPVELSINLAQLKATALQLQQQYHPDRAEDKDKALIQSSEINHAYKVLSQVDSRAAYLLSLKKEDHDLDQSIRDLFFLQEALELREDLENATSEKQILAVKDQVNQAIESLTTAFQGDYHDEQWDSARENVRKLQFFQCVLNDTNKAEEKLFDDQFDLNDDF</sequence>
<dbReference type="AlphaFoldDB" id="V2V072"/>
<dbReference type="Pfam" id="PF00226">
    <property type="entry name" value="DnaJ"/>
    <property type="match status" value="1"/>
</dbReference>
<evidence type="ECO:0000259" key="5">
    <source>
        <dbReference type="PROSITE" id="PS50076"/>
    </source>
</evidence>
<dbReference type="HAMAP" id="MF_00682">
    <property type="entry name" value="HscB"/>
    <property type="match status" value="1"/>
</dbReference>
<accession>V2V072</accession>
<dbReference type="InterPro" id="IPR009073">
    <property type="entry name" value="HscB_oligo_C"/>
</dbReference>
<dbReference type="RefSeq" id="WP_023271980.1">
    <property type="nucleotide sequence ID" value="NZ_KI530712.1"/>
</dbReference>
<comment type="similarity">
    <text evidence="1 4">Belongs to the HscB family.</text>
</comment>
<feature type="domain" description="J" evidence="5">
    <location>
        <begin position="2"/>
        <end position="69"/>
    </location>
</feature>
<protein>
    <recommendedName>
        <fullName evidence="4">Co-chaperone protein HscB homolog</fullName>
    </recommendedName>
</protein>
<evidence type="ECO:0000256" key="1">
    <source>
        <dbReference type="ARBA" id="ARBA00010476"/>
    </source>
</evidence>
<dbReference type="EMBL" id="AYER01000002">
    <property type="protein sequence ID" value="ESK40949.1"/>
    <property type="molecule type" value="Genomic_DNA"/>
</dbReference>
<dbReference type="Gene3D" id="1.10.287.110">
    <property type="entry name" value="DnaJ domain"/>
    <property type="match status" value="1"/>
</dbReference>
<dbReference type="InterPro" id="IPR001623">
    <property type="entry name" value="DnaJ_domain"/>
</dbReference>
<dbReference type="STRING" id="1392540.P256_00377"/>
<dbReference type="PANTHER" id="PTHR14021:SF15">
    <property type="entry name" value="IRON-SULFUR CLUSTER CO-CHAPERONE PROTEIN HSCB"/>
    <property type="match status" value="1"/>
</dbReference>
<dbReference type="GO" id="GO:0001671">
    <property type="term" value="F:ATPase activator activity"/>
    <property type="evidence" value="ECO:0007669"/>
    <property type="project" value="InterPro"/>
</dbReference>
<dbReference type="CDD" id="cd06257">
    <property type="entry name" value="DnaJ"/>
    <property type="match status" value="1"/>
</dbReference>
<comment type="function">
    <text evidence="3 4">Co-chaperone involved in the maturation of iron-sulfur cluster-containing proteins. Seems to help targeting proteins to be folded toward HscA.</text>
</comment>
<dbReference type="Pfam" id="PF07743">
    <property type="entry name" value="HSCB_C"/>
    <property type="match status" value="1"/>
</dbReference>
<proteinExistence type="inferred from homology"/>
<dbReference type="OrthoDB" id="287587at2"/>
<evidence type="ECO:0000256" key="2">
    <source>
        <dbReference type="ARBA" id="ARBA00023186"/>
    </source>
</evidence>
<dbReference type="PATRIC" id="fig|1392540.3.peg.368"/>
<dbReference type="PANTHER" id="PTHR14021">
    <property type="entry name" value="IRON-SULFUR CLUSTER CO-CHAPERONE PROTEIN HSCB"/>
    <property type="match status" value="1"/>
</dbReference>
<evidence type="ECO:0000256" key="3">
    <source>
        <dbReference type="ARBA" id="ARBA00025596"/>
    </source>
</evidence>
<dbReference type="GO" id="GO:0051259">
    <property type="term" value="P:protein complex oligomerization"/>
    <property type="evidence" value="ECO:0007669"/>
    <property type="project" value="InterPro"/>
</dbReference>
<dbReference type="SMART" id="SM00271">
    <property type="entry name" value="DnaJ"/>
    <property type="match status" value="1"/>
</dbReference>
<dbReference type="Gene3D" id="1.20.1280.20">
    <property type="entry name" value="HscB, C-terminal domain"/>
    <property type="match status" value="1"/>
</dbReference>
<comment type="subunit">
    <text evidence="4">Interacts with HscA and stimulates its ATPase activity.</text>
</comment>
<dbReference type="HOGENOM" id="CLU_068529_2_0_6"/>
<gene>
    <name evidence="4" type="primary">hscB</name>
    <name evidence="6" type="ORF">P256_00377</name>
</gene>
<dbReference type="GO" id="GO:0044571">
    <property type="term" value="P:[2Fe-2S] cluster assembly"/>
    <property type="evidence" value="ECO:0007669"/>
    <property type="project" value="InterPro"/>
</dbReference>
<dbReference type="InterPro" id="IPR004640">
    <property type="entry name" value="HscB"/>
</dbReference>
<comment type="caution">
    <text evidence="6">The sequence shown here is derived from an EMBL/GenBank/DDBJ whole genome shotgun (WGS) entry which is preliminary data.</text>
</comment>
<evidence type="ECO:0000313" key="7">
    <source>
        <dbReference type="Proteomes" id="UP000023785"/>
    </source>
</evidence>
<dbReference type="InterPro" id="IPR036869">
    <property type="entry name" value="J_dom_sf"/>
</dbReference>
<evidence type="ECO:0000256" key="4">
    <source>
        <dbReference type="HAMAP-Rule" id="MF_00682"/>
    </source>
</evidence>
<dbReference type="GO" id="GO:0006457">
    <property type="term" value="P:protein folding"/>
    <property type="evidence" value="ECO:0007669"/>
    <property type="project" value="UniProtKB-UniRule"/>
</dbReference>
<organism evidence="6 7">
    <name type="scientific">Acinetobacter nectaris CIP 110549</name>
    <dbReference type="NCBI Taxonomy" id="1392540"/>
    <lineage>
        <taxon>Bacteria</taxon>
        <taxon>Pseudomonadati</taxon>
        <taxon>Pseudomonadota</taxon>
        <taxon>Gammaproteobacteria</taxon>
        <taxon>Moraxellales</taxon>
        <taxon>Moraxellaceae</taxon>
        <taxon>Acinetobacter</taxon>
    </lineage>
</organism>
<dbReference type="PROSITE" id="PS50076">
    <property type="entry name" value="DNAJ_2"/>
    <property type="match status" value="1"/>
</dbReference>
<name>V2V072_9GAMM</name>
<dbReference type="SUPFAM" id="SSF46565">
    <property type="entry name" value="Chaperone J-domain"/>
    <property type="match status" value="1"/>
</dbReference>
<dbReference type="InterPro" id="IPR036386">
    <property type="entry name" value="HscB_C_sf"/>
</dbReference>
<dbReference type="GO" id="GO:0051087">
    <property type="term" value="F:protein-folding chaperone binding"/>
    <property type="evidence" value="ECO:0007669"/>
    <property type="project" value="InterPro"/>
</dbReference>
<keyword evidence="7" id="KW-1185">Reference proteome</keyword>
<evidence type="ECO:0000313" key="6">
    <source>
        <dbReference type="EMBL" id="ESK40949.1"/>
    </source>
</evidence>
<dbReference type="Proteomes" id="UP000023785">
    <property type="component" value="Unassembled WGS sequence"/>
</dbReference>
<reference evidence="6 7" key="1">
    <citation type="submission" date="2013-10" db="EMBL/GenBank/DDBJ databases">
        <title>The Genome Sequence of Acinetobacter nectaris CIP 110549.</title>
        <authorList>
            <consortium name="The Broad Institute Genomics Platform"/>
            <consortium name="The Broad Institute Genome Sequencing Center for Infectious Disease"/>
            <person name="Cerqueira G."/>
            <person name="Feldgarden M."/>
            <person name="Courvalin P."/>
            <person name="Grillot-Courvalin C."/>
            <person name="Clermont D."/>
            <person name="Rocha E."/>
            <person name="Yoon E.-J."/>
            <person name="Nemec A."/>
            <person name="Young S.K."/>
            <person name="Zeng Q."/>
            <person name="Gargeya S."/>
            <person name="Fitzgerald M."/>
            <person name="Abouelleil A."/>
            <person name="Alvarado L."/>
            <person name="Berlin A.M."/>
            <person name="Chapman S.B."/>
            <person name="Gainer-Dewar J."/>
            <person name="Goldberg J."/>
            <person name="Gnerre S."/>
            <person name="Griggs A."/>
            <person name="Gujja S."/>
            <person name="Hansen M."/>
            <person name="Howarth C."/>
            <person name="Imamovic A."/>
            <person name="Ireland A."/>
            <person name="Larimer J."/>
            <person name="McCowan C."/>
            <person name="Murphy C."/>
            <person name="Pearson M."/>
            <person name="Poon T.W."/>
            <person name="Priest M."/>
            <person name="Roberts A."/>
            <person name="Saif S."/>
            <person name="Shea T."/>
            <person name="Sykes S."/>
            <person name="Wortman J."/>
            <person name="Nusbaum C."/>
            <person name="Birren B."/>
        </authorList>
    </citation>
    <scope>NUCLEOTIDE SEQUENCE [LARGE SCALE GENOMIC DNA]</scope>
    <source>
        <strain evidence="6 7">CIP 110549</strain>
    </source>
</reference>